<dbReference type="InterPro" id="IPR050171">
    <property type="entry name" value="MFS_Transporters"/>
</dbReference>
<keyword evidence="6 7" id="KW-0472">Membrane</keyword>
<keyword evidence="4 7" id="KW-0812">Transmembrane</keyword>
<evidence type="ECO:0000313" key="8">
    <source>
        <dbReference type="EMBL" id="PRY41584.1"/>
    </source>
</evidence>
<feature type="transmembrane region" description="Helical" evidence="7">
    <location>
        <begin position="142"/>
        <end position="165"/>
    </location>
</feature>
<organism evidence="8 9">
    <name type="scientific">Umezawaea tangerina</name>
    <dbReference type="NCBI Taxonomy" id="84725"/>
    <lineage>
        <taxon>Bacteria</taxon>
        <taxon>Bacillati</taxon>
        <taxon>Actinomycetota</taxon>
        <taxon>Actinomycetes</taxon>
        <taxon>Pseudonocardiales</taxon>
        <taxon>Pseudonocardiaceae</taxon>
        <taxon>Umezawaea</taxon>
    </lineage>
</organism>
<dbReference type="Pfam" id="PF07690">
    <property type="entry name" value="MFS_1"/>
    <property type="match status" value="1"/>
</dbReference>
<sequence>MTTTAPPPVDSAYTRRATTYVVTHYLLVYLGYYGVLSTLVVALTAASFDAGQIAALVVVFSLTNKIANIPLAPWLDRIPAAQSVLLGCSMAGVGFVGLRFASGMTMTVLSLAFAGAGISVNALATKQLAAAASDRIANHARLFSLVSIGVNIAAAVAAPVALFFVDRGMHGQVLLTIAAIYVAAGVVAFLRRDTVRTRRTSRATSFRRYLEVLVEPGMRRFLLINSFYWIMYGQLFTVLAVYVSSTLGSPGRLGWLYTVNALLVVFLQLLVTRFANKVVKGRTLTIVVLSYGLFALSFLTPQLVPGYLGAVVFVVLFTVAEMMFVPSGDVLIVGLINPESRAVGYSLFAISTALGEALGSGAGVAAYRHLVDQGQGGWFWVAAAVLAVVFAVITQSLRGASLAGK</sequence>
<evidence type="ECO:0000256" key="5">
    <source>
        <dbReference type="ARBA" id="ARBA00022989"/>
    </source>
</evidence>
<keyword evidence="9" id="KW-1185">Reference proteome</keyword>
<evidence type="ECO:0000256" key="6">
    <source>
        <dbReference type="ARBA" id="ARBA00023136"/>
    </source>
</evidence>
<evidence type="ECO:0000256" key="1">
    <source>
        <dbReference type="ARBA" id="ARBA00004651"/>
    </source>
</evidence>
<dbReference type="PANTHER" id="PTHR23517">
    <property type="entry name" value="RESISTANCE PROTEIN MDTM, PUTATIVE-RELATED-RELATED"/>
    <property type="match status" value="1"/>
</dbReference>
<proteinExistence type="predicted"/>
<feature type="transmembrane region" description="Helical" evidence="7">
    <location>
        <begin position="171"/>
        <end position="190"/>
    </location>
</feature>
<feature type="transmembrane region" description="Helical" evidence="7">
    <location>
        <begin position="253"/>
        <end position="271"/>
    </location>
</feature>
<dbReference type="RefSeq" id="WP_106188590.1">
    <property type="nucleotide sequence ID" value="NZ_PVTF01000005.1"/>
</dbReference>
<dbReference type="PANTHER" id="PTHR23517:SF3">
    <property type="entry name" value="INTEGRAL MEMBRANE TRANSPORT PROTEIN"/>
    <property type="match status" value="1"/>
</dbReference>
<feature type="transmembrane region" description="Helical" evidence="7">
    <location>
        <begin position="227"/>
        <end position="247"/>
    </location>
</feature>
<gene>
    <name evidence="8" type="ORF">CLV43_105342</name>
</gene>
<keyword evidence="3" id="KW-1003">Cell membrane</keyword>
<dbReference type="AlphaFoldDB" id="A0A2T0T7G0"/>
<dbReference type="GO" id="GO:0005886">
    <property type="term" value="C:plasma membrane"/>
    <property type="evidence" value="ECO:0007669"/>
    <property type="project" value="UniProtKB-SubCell"/>
</dbReference>
<feature type="transmembrane region" description="Helical" evidence="7">
    <location>
        <begin position="378"/>
        <end position="397"/>
    </location>
</feature>
<dbReference type="SUPFAM" id="SSF103473">
    <property type="entry name" value="MFS general substrate transporter"/>
    <property type="match status" value="1"/>
</dbReference>
<dbReference type="EMBL" id="PVTF01000005">
    <property type="protein sequence ID" value="PRY41584.1"/>
    <property type="molecule type" value="Genomic_DNA"/>
</dbReference>
<protein>
    <submittedName>
        <fullName evidence="8">Putative MFS family arabinose efflux permease</fullName>
    </submittedName>
</protein>
<evidence type="ECO:0000256" key="4">
    <source>
        <dbReference type="ARBA" id="ARBA00022692"/>
    </source>
</evidence>
<feature type="transmembrane region" description="Helical" evidence="7">
    <location>
        <begin position="283"/>
        <end position="304"/>
    </location>
</feature>
<accession>A0A2T0T7G0</accession>
<dbReference type="InterPro" id="IPR036259">
    <property type="entry name" value="MFS_trans_sf"/>
</dbReference>
<reference evidence="8 9" key="1">
    <citation type="submission" date="2018-03" db="EMBL/GenBank/DDBJ databases">
        <title>Genomic Encyclopedia of Archaeal and Bacterial Type Strains, Phase II (KMG-II): from individual species to whole genera.</title>
        <authorList>
            <person name="Goeker M."/>
        </authorList>
    </citation>
    <scope>NUCLEOTIDE SEQUENCE [LARGE SCALE GENOMIC DNA]</scope>
    <source>
        <strain evidence="8 9">DSM 44720</strain>
    </source>
</reference>
<feature type="transmembrane region" description="Helical" evidence="7">
    <location>
        <begin position="343"/>
        <end position="366"/>
    </location>
</feature>
<evidence type="ECO:0000256" key="3">
    <source>
        <dbReference type="ARBA" id="ARBA00022475"/>
    </source>
</evidence>
<dbReference type="Proteomes" id="UP000239494">
    <property type="component" value="Unassembled WGS sequence"/>
</dbReference>
<dbReference type="OrthoDB" id="3285778at2"/>
<feature type="transmembrane region" description="Helical" evidence="7">
    <location>
        <begin position="108"/>
        <end position="130"/>
    </location>
</feature>
<name>A0A2T0T7G0_9PSEU</name>
<keyword evidence="5 7" id="KW-1133">Transmembrane helix</keyword>
<dbReference type="InterPro" id="IPR011701">
    <property type="entry name" value="MFS"/>
</dbReference>
<feature type="transmembrane region" description="Helical" evidence="7">
    <location>
        <begin position="310"/>
        <end position="336"/>
    </location>
</feature>
<comment type="subcellular location">
    <subcellularLocation>
        <location evidence="1">Cell membrane</location>
        <topology evidence="1">Multi-pass membrane protein</topology>
    </subcellularLocation>
</comment>
<evidence type="ECO:0000313" key="9">
    <source>
        <dbReference type="Proteomes" id="UP000239494"/>
    </source>
</evidence>
<dbReference type="Gene3D" id="1.20.1250.20">
    <property type="entry name" value="MFS general substrate transporter like domains"/>
    <property type="match status" value="1"/>
</dbReference>
<feature type="transmembrane region" description="Helical" evidence="7">
    <location>
        <begin position="25"/>
        <end position="47"/>
    </location>
</feature>
<keyword evidence="2" id="KW-0813">Transport</keyword>
<evidence type="ECO:0000256" key="2">
    <source>
        <dbReference type="ARBA" id="ARBA00022448"/>
    </source>
</evidence>
<dbReference type="GO" id="GO:0022857">
    <property type="term" value="F:transmembrane transporter activity"/>
    <property type="evidence" value="ECO:0007669"/>
    <property type="project" value="InterPro"/>
</dbReference>
<comment type="caution">
    <text evidence="8">The sequence shown here is derived from an EMBL/GenBank/DDBJ whole genome shotgun (WGS) entry which is preliminary data.</text>
</comment>
<evidence type="ECO:0000256" key="7">
    <source>
        <dbReference type="SAM" id="Phobius"/>
    </source>
</evidence>